<evidence type="ECO:0000313" key="3">
    <source>
        <dbReference type="EMBL" id="CAD8702633.1"/>
    </source>
</evidence>
<dbReference type="GO" id="GO:0000785">
    <property type="term" value="C:chromatin"/>
    <property type="evidence" value="ECO:0007669"/>
    <property type="project" value="TreeGrafter"/>
</dbReference>
<evidence type="ECO:0000259" key="2">
    <source>
        <dbReference type="PROSITE" id="PS51184"/>
    </source>
</evidence>
<dbReference type="PANTHER" id="PTHR10694:SF7">
    <property type="entry name" value="[HISTONE H3]-TRIMETHYL-L-LYSINE(9) DEMETHYLASE"/>
    <property type="match status" value="1"/>
</dbReference>
<organism evidence="3">
    <name type="scientific">Mantoniella antarctica</name>
    <dbReference type="NCBI Taxonomy" id="81844"/>
    <lineage>
        <taxon>Eukaryota</taxon>
        <taxon>Viridiplantae</taxon>
        <taxon>Chlorophyta</taxon>
        <taxon>Mamiellophyceae</taxon>
        <taxon>Mamiellales</taxon>
        <taxon>Mamiellaceae</taxon>
        <taxon>Mantoniella</taxon>
    </lineage>
</organism>
<dbReference type="Pfam" id="PF02373">
    <property type="entry name" value="JmjC"/>
    <property type="match status" value="1"/>
</dbReference>
<dbReference type="AlphaFoldDB" id="A0A7S0SD91"/>
<accession>A0A7S0SD91</accession>
<feature type="region of interest" description="Disordered" evidence="1">
    <location>
        <begin position="515"/>
        <end position="548"/>
    </location>
</feature>
<reference evidence="3" key="1">
    <citation type="submission" date="2021-01" db="EMBL/GenBank/DDBJ databases">
        <authorList>
            <person name="Corre E."/>
            <person name="Pelletier E."/>
            <person name="Niang G."/>
            <person name="Scheremetjew M."/>
            <person name="Finn R."/>
            <person name="Kale V."/>
            <person name="Holt S."/>
            <person name="Cochrane G."/>
            <person name="Meng A."/>
            <person name="Brown T."/>
            <person name="Cohen L."/>
        </authorList>
    </citation>
    <scope>NUCLEOTIDE SEQUENCE</scope>
    <source>
        <strain evidence="3">SL-175</strain>
    </source>
</reference>
<feature type="domain" description="JmjC" evidence="2">
    <location>
        <begin position="314"/>
        <end position="486"/>
    </location>
</feature>
<dbReference type="GO" id="GO:0010468">
    <property type="term" value="P:regulation of gene expression"/>
    <property type="evidence" value="ECO:0007669"/>
    <property type="project" value="TreeGrafter"/>
</dbReference>
<dbReference type="PROSITE" id="PS51184">
    <property type="entry name" value="JMJC"/>
    <property type="match status" value="1"/>
</dbReference>
<dbReference type="GO" id="GO:0051864">
    <property type="term" value="F:histone H3K36 demethylase activity"/>
    <property type="evidence" value="ECO:0007669"/>
    <property type="project" value="TreeGrafter"/>
</dbReference>
<proteinExistence type="predicted"/>
<feature type="region of interest" description="Disordered" evidence="1">
    <location>
        <begin position="219"/>
        <end position="240"/>
    </location>
</feature>
<dbReference type="EMBL" id="HBFC01009175">
    <property type="protein sequence ID" value="CAD8702633.1"/>
    <property type="molecule type" value="Transcribed_RNA"/>
</dbReference>
<dbReference type="SUPFAM" id="SSF51197">
    <property type="entry name" value="Clavaminate synthase-like"/>
    <property type="match status" value="1"/>
</dbReference>
<dbReference type="PANTHER" id="PTHR10694">
    <property type="entry name" value="LYSINE-SPECIFIC DEMETHYLASE"/>
    <property type="match status" value="1"/>
</dbReference>
<dbReference type="Gene3D" id="2.60.120.650">
    <property type="entry name" value="Cupin"/>
    <property type="match status" value="1"/>
</dbReference>
<feature type="compositionally biased region" description="Gly residues" evidence="1">
    <location>
        <begin position="303"/>
        <end position="313"/>
    </location>
</feature>
<feature type="region of interest" description="Disordered" evidence="1">
    <location>
        <begin position="263"/>
        <end position="329"/>
    </location>
</feature>
<dbReference type="GO" id="GO:0032454">
    <property type="term" value="F:histone H3K9 demethylase activity"/>
    <property type="evidence" value="ECO:0007669"/>
    <property type="project" value="TreeGrafter"/>
</dbReference>
<feature type="compositionally biased region" description="Basic and acidic residues" evidence="1">
    <location>
        <begin position="515"/>
        <end position="525"/>
    </location>
</feature>
<gene>
    <name evidence="3" type="ORF">MANT1106_LOCUS5315</name>
</gene>
<protein>
    <recommendedName>
        <fullName evidence="2">JmjC domain-containing protein</fullName>
    </recommendedName>
</protein>
<dbReference type="InterPro" id="IPR003347">
    <property type="entry name" value="JmjC_dom"/>
</dbReference>
<evidence type="ECO:0000256" key="1">
    <source>
        <dbReference type="SAM" id="MobiDB-lite"/>
    </source>
</evidence>
<dbReference type="SMART" id="SM00558">
    <property type="entry name" value="JmjC"/>
    <property type="match status" value="1"/>
</dbReference>
<feature type="compositionally biased region" description="Acidic residues" evidence="1">
    <location>
        <begin position="537"/>
        <end position="548"/>
    </location>
</feature>
<feature type="compositionally biased region" description="Basic and acidic residues" evidence="1">
    <location>
        <begin position="263"/>
        <end position="274"/>
    </location>
</feature>
<sequence>MPAWLINERLATDAFAPLSEADLRAGARLRPATTPREPGWDGIPESMFEGGSHGVTEGASVCAGPGTSPWELLQGKGCHVESLAVLRRQGAIKVKCGAAWDASNQCSMLLDLRWLHHGNTKLKALRGHFSFLQQTLPRGVQPHVEMMEENRNKTGKASFGDLLGEVDKAFKSVCAPYRGLGPKEREALFLKMLRARVAVRSPYLTSVALDALNGNGGTATLGSDRARPPSGPHPWEPNSVADGEESILRRMLDTCEQRCTPKEMFVDPGADAHAKKNPKKRKPQDAAEGGGGGGVNHDTGAGKVEGAGEGIGTGDDDDAAADASNPEVDAGGRSALWGAGIISPWLYFMSMGSVFCCHIEDYAFGSANVIVAPPGSHSWVVWYSVPRTSIGNLHEYLRGLLGREYALDCLEQRKLWLDPASVAAWVGPSGEKIPVFRHLQGPSEYVATDYGSVHWGVNLGVGWKAAVNFAYPNWREAAETVHLMYKKLEAATGQTRNYRCVPDFDSEEWREDREFLMRAPDETRTETGGTGSGGGGDSEDSDGQEPGG</sequence>
<name>A0A7S0SD91_9CHLO</name>
<dbReference type="GO" id="GO:0005634">
    <property type="term" value="C:nucleus"/>
    <property type="evidence" value="ECO:0007669"/>
    <property type="project" value="TreeGrafter"/>
</dbReference>